<evidence type="ECO:0000256" key="1">
    <source>
        <dbReference type="SAM" id="MobiDB-lite"/>
    </source>
</evidence>
<keyword evidence="3" id="KW-1185">Reference proteome</keyword>
<feature type="compositionally biased region" description="Basic and acidic residues" evidence="1">
    <location>
        <begin position="1"/>
        <end position="27"/>
    </location>
</feature>
<reference evidence="2 3" key="1">
    <citation type="submission" date="2019-09" db="EMBL/GenBank/DDBJ databases">
        <title>Genome sequence and assembly of Adhaeribacter sp.</title>
        <authorList>
            <person name="Chhetri G."/>
        </authorList>
    </citation>
    <scope>NUCLEOTIDE SEQUENCE [LARGE SCALE GENOMIC DNA]</scope>
    <source>
        <strain evidence="2 3">DK36</strain>
    </source>
</reference>
<protein>
    <submittedName>
        <fullName evidence="2">Uncharacterized protein</fullName>
    </submittedName>
</protein>
<name>A0A5M6DA82_9BACT</name>
<sequence>MKQHSRKNETEQKDNPGSETNKRHTEQPIESASRLPGDKADNAAAQTKGDRGSEIARDPEGRPGSFGIDDF</sequence>
<gene>
    <name evidence="2" type="ORF">F0145_18240</name>
</gene>
<organism evidence="2 3">
    <name type="scientific">Adhaeribacter rhizoryzae</name>
    <dbReference type="NCBI Taxonomy" id="2607907"/>
    <lineage>
        <taxon>Bacteria</taxon>
        <taxon>Pseudomonadati</taxon>
        <taxon>Bacteroidota</taxon>
        <taxon>Cytophagia</taxon>
        <taxon>Cytophagales</taxon>
        <taxon>Hymenobacteraceae</taxon>
        <taxon>Adhaeribacter</taxon>
    </lineage>
</organism>
<feature type="region of interest" description="Disordered" evidence="1">
    <location>
        <begin position="1"/>
        <end position="71"/>
    </location>
</feature>
<evidence type="ECO:0000313" key="2">
    <source>
        <dbReference type="EMBL" id="KAA5542879.1"/>
    </source>
</evidence>
<comment type="caution">
    <text evidence="2">The sequence shown here is derived from an EMBL/GenBank/DDBJ whole genome shotgun (WGS) entry which is preliminary data.</text>
</comment>
<dbReference type="AlphaFoldDB" id="A0A5M6DA82"/>
<dbReference type="EMBL" id="VWSF01000016">
    <property type="protein sequence ID" value="KAA5542879.1"/>
    <property type="molecule type" value="Genomic_DNA"/>
</dbReference>
<evidence type="ECO:0000313" key="3">
    <source>
        <dbReference type="Proteomes" id="UP000323426"/>
    </source>
</evidence>
<feature type="compositionally biased region" description="Basic and acidic residues" evidence="1">
    <location>
        <begin position="48"/>
        <end position="61"/>
    </location>
</feature>
<proteinExistence type="predicted"/>
<accession>A0A5M6DA82</accession>
<dbReference type="RefSeq" id="WP_150090592.1">
    <property type="nucleotide sequence ID" value="NZ_VWSF01000016.1"/>
</dbReference>
<dbReference type="Proteomes" id="UP000323426">
    <property type="component" value="Unassembled WGS sequence"/>
</dbReference>